<evidence type="ECO:0008006" key="4">
    <source>
        <dbReference type="Google" id="ProtNLM"/>
    </source>
</evidence>
<dbReference type="AlphaFoldDB" id="A0A318M2I1"/>
<accession>A0A318M2I1</accession>
<proteinExistence type="predicted"/>
<dbReference type="OrthoDB" id="9812349at2"/>
<name>A0A318M2I1_9BIFI</name>
<dbReference type="GO" id="GO:0016020">
    <property type="term" value="C:membrane"/>
    <property type="evidence" value="ECO:0007669"/>
    <property type="project" value="InterPro"/>
</dbReference>
<protein>
    <recommendedName>
        <fullName evidence="4">DUF805 domain-containing protein</fullName>
    </recommendedName>
</protein>
<evidence type="ECO:0000256" key="1">
    <source>
        <dbReference type="SAM" id="Phobius"/>
    </source>
</evidence>
<reference evidence="2 3" key="1">
    <citation type="submission" date="2018-05" db="EMBL/GenBank/DDBJ databases">
        <title>Reference genomes for bee gut microbiota database.</title>
        <authorList>
            <person name="Ellegaard K.M."/>
        </authorList>
    </citation>
    <scope>NUCLEOTIDE SEQUENCE [LARGE SCALE GENOMIC DNA]</scope>
    <source>
        <strain evidence="2 3">ESL0200</strain>
    </source>
</reference>
<comment type="caution">
    <text evidence="2">The sequence shown here is derived from an EMBL/GenBank/DDBJ whole genome shotgun (WGS) entry which is preliminary data.</text>
</comment>
<dbReference type="Pfam" id="PF05656">
    <property type="entry name" value="DUF805"/>
    <property type="match status" value="1"/>
</dbReference>
<dbReference type="RefSeq" id="WP_110452902.1">
    <property type="nucleotide sequence ID" value="NZ_QGLL01000015.1"/>
</dbReference>
<feature type="transmembrane region" description="Helical" evidence="1">
    <location>
        <begin position="103"/>
        <end position="121"/>
    </location>
</feature>
<feature type="transmembrane region" description="Helical" evidence="1">
    <location>
        <begin position="50"/>
        <end position="67"/>
    </location>
</feature>
<evidence type="ECO:0000313" key="3">
    <source>
        <dbReference type="Proteomes" id="UP000247744"/>
    </source>
</evidence>
<dbReference type="EMBL" id="QGLL01000015">
    <property type="protein sequence ID" value="PXY81260.1"/>
    <property type="molecule type" value="Genomic_DNA"/>
</dbReference>
<dbReference type="InterPro" id="IPR008523">
    <property type="entry name" value="DUF805"/>
</dbReference>
<feature type="transmembrane region" description="Helical" evidence="1">
    <location>
        <begin position="133"/>
        <end position="153"/>
    </location>
</feature>
<organism evidence="2 3">
    <name type="scientific">Bifidobacterium asteroides</name>
    <dbReference type="NCBI Taxonomy" id="1684"/>
    <lineage>
        <taxon>Bacteria</taxon>
        <taxon>Bacillati</taxon>
        <taxon>Actinomycetota</taxon>
        <taxon>Actinomycetes</taxon>
        <taxon>Bifidobacteriales</taxon>
        <taxon>Bifidobacteriaceae</taxon>
        <taxon>Bifidobacterium</taxon>
    </lineage>
</organism>
<gene>
    <name evidence="2" type="ORF">DKK75_07995</name>
</gene>
<keyword evidence="1" id="KW-1133">Transmembrane helix</keyword>
<keyword evidence="1" id="KW-0472">Membrane</keyword>
<dbReference type="Proteomes" id="UP000247744">
    <property type="component" value="Unassembled WGS sequence"/>
</dbReference>
<evidence type="ECO:0000313" key="2">
    <source>
        <dbReference type="EMBL" id="PXY81260.1"/>
    </source>
</evidence>
<sequence>MTVALFENRPPRVPEMKGFEPMYDATFRECLQRPLYLFARGRGRSCRKEIWVFFIVLSIAEQGLSNVCGGGTWALIPLVFDLIMVVPEYALEVRRLHDLLLPGWLTLIPCGLMVIATIGLVKSRMLTIGGGPYLLAVIPLLVSTVIQLVIMCMPSRHHRPSFDNGAIDNGAIWAGVNQSGMTRPWND</sequence>
<keyword evidence="1" id="KW-0812">Transmembrane</keyword>